<dbReference type="InterPro" id="IPR006974">
    <property type="entry name" value="DUF648"/>
</dbReference>
<dbReference type="EMBL" id="LN847013">
    <property type="protein sequence ID" value="CRI42155.1"/>
    <property type="molecule type" value="Genomic_DNA"/>
</dbReference>
<organism evidence="2">
    <name type="scientific">Chlamydia pneumoniae</name>
    <name type="common">Chlamydophila pneumoniae</name>
    <dbReference type="NCBI Taxonomy" id="83558"/>
    <lineage>
        <taxon>Bacteria</taxon>
        <taxon>Pseudomonadati</taxon>
        <taxon>Chlamydiota</taxon>
        <taxon>Chlamydiia</taxon>
        <taxon>Chlamydiales</taxon>
        <taxon>Chlamydiaceae</taxon>
        <taxon>Chlamydia/Chlamydophila group</taxon>
        <taxon>Chlamydia</taxon>
    </lineage>
</organism>
<sequence>MFLQFFHPIVFSDQSLSFLPYLGKSSGIIEKCSNIVEHYLHLGGDTSVIITGVSGATFLSVDHALPISKSEKIIKILSYILILPLILALFIKIVLRIILFFKYRGLILDVKKEDLKKHLHLTKKTSVFLYHLLQH</sequence>
<keyword evidence="1" id="KW-0472">Membrane</keyword>
<feature type="transmembrane region" description="Helical" evidence="1">
    <location>
        <begin position="76"/>
        <end position="101"/>
    </location>
</feature>
<dbReference type="Pfam" id="PF04890">
    <property type="entry name" value="DUF648"/>
    <property type="match status" value="1"/>
</dbReference>
<dbReference type="AlphaFoldDB" id="A0A0F7WPA1"/>
<keyword evidence="1" id="KW-1133">Transmembrane helix</keyword>
<reference evidence="2" key="1">
    <citation type="submission" date="2015-05" db="EMBL/GenBank/DDBJ databases">
        <authorList>
            <person name="Rattei Thomas"/>
        </authorList>
    </citation>
    <scope>NUCLEOTIDE SEQUENCE</scope>
    <source>
        <strain evidence="2">DC9</strain>
    </source>
</reference>
<keyword evidence="1" id="KW-0812">Transmembrane</keyword>
<gene>
    <name evidence="2" type="ORF">BN1224_DC9_AE_00190</name>
</gene>
<evidence type="ECO:0000256" key="1">
    <source>
        <dbReference type="SAM" id="Phobius"/>
    </source>
</evidence>
<protein>
    <submittedName>
        <fullName evidence="2">Uncharacterized protein</fullName>
    </submittedName>
</protein>
<name>A0A0F7WPA1_CHLPN</name>
<proteinExistence type="predicted"/>
<accession>A0A0F7WPA1</accession>
<evidence type="ECO:0000313" key="2">
    <source>
        <dbReference type="EMBL" id="CRI42155.1"/>
    </source>
</evidence>